<dbReference type="EMBL" id="KN881856">
    <property type="protein sequence ID" value="KIY48122.1"/>
    <property type="molecule type" value="Genomic_DNA"/>
</dbReference>
<dbReference type="OrthoDB" id="3224080at2759"/>
<gene>
    <name evidence="1" type="ORF">FISHEDRAFT_73945</name>
</gene>
<proteinExistence type="predicted"/>
<name>A0A0D7AAU0_9AGAR</name>
<protein>
    <submittedName>
        <fullName evidence="1">Uncharacterized protein</fullName>
    </submittedName>
</protein>
<sequence>MTNGLITGSREMPPDILCSIISYCIPRNYASLNSDLNWIRATTHVCKYWRDVALAYSSLWSNIIVSKHHWTDVMLSRSRNTPLTIMFDLPNTLDNHESMRFQSIIITNVSRLRDLQFSGHFRKILQFLDCLPRFPLPLLDTLYIAPQDTTDIPWEPAYVYNPYSFLGGIFARDAPICRLRDLQLCPALFPEYLPHSSKQTLTRLSLDGCEFRSPREAIELLQMIPLLQELELCHILLDRDTPSHPHAVESSFRRLTSVKLTADAKTCLLLSSLFLPTLSVLHLCLSRMRYAVNKDDYEDLVSDVLASFPRSFPQMHFDNGRGSNIDVAGRLEFESHSLQRPLSLDVRSAIVSFAVETETADFDEEAGPQLEYLFLRFLTEIAMHHVFFTSLVFQNIVGDPSEDMPLLWTKLFDHLPHVETLTIVGDICPARLLETFLLREMLCAGVSAHYSSYLCQRAVGYPFLDIPPRPHLPSLRTLVLSKVFLKHQCKESSVLETQNYLLALFWAFSVRRRSRYKMPMLALDECRYVGLSHWRCLEACADVVCVGSSFDEEEPFRVVDEREFISVYLEALNARDVTNAALAVFAQMAAEEPDFVKYTFMMRPRDISFSVRYDHTEKKARSSLTAQ</sequence>
<dbReference type="Proteomes" id="UP000054144">
    <property type="component" value="Unassembled WGS sequence"/>
</dbReference>
<organism evidence="1 2">
    <name type="scientific">Fistulina hepatica ATCC 64428</name>
    <dbReference type="NCBI Taxonomy" id="1128425"/>
    <lineage>
        <taxon>Eukaryota</taxon>
        <taxon>Fungi</taxon>
        <taxon>Dikarya</taxon>
        <taxon>Basidiomycota</taxon>
        <taxon>Agaricomycotina</taxon>
        <taxon>Agaricomycetes</taxon>
        <taxon>Agaricomycetidae</taxon>
        <taxon>Agaricales</taxon>
        <taxon>Fistulinaceae</taxon>
        <taxon>Fistulina</taxon>
    </lineage>
</organism>
<evidence type="ECO:0000313" key="1">
    <source>
        <dbReference type="EMBL" id="KIY48122.1"/>
    </source>
</evidence>
<reference evidence="1 2" key="1">
    <citation type="journal article" date="2015" name="Fungal Genet. Biol.">
        <title>Evolution of novel wood decay mechanisms in Agaricales revealed by the genome sequences of Fistulina hepatica and Cylindrobasidium torrendii.</title>
        <authorList>
            <person name="Floudas D."/>
            <person name="Held B.W."/>
            <person name="Riley R."/>
            <person name="Nagy L.G."/>
            <person name="Koehler G."/>
            <person name="Ransdell A.S."/>
            <person name="Younus H."/>
            <person name="Chow J."/>
            <person name="Chiniquy J."/>
            <person name="Lipzen A."/>
            <person name="Tritt A."/>
            <person name="Sun H."/>
            <person name="Haridas S."/>
            <person name="LaButti K."/>
            <person name="Ohm R.A."/>
            <person name="Kues U."/>
            <person name="Blanchette R.A."/>
            <person name="Grigoriev I.V."/>
            <person name="Minto R.E."/>
            <person name="Hibbett D.S."/>
        </authorList>
    </citation>
    <scope>NUCLEOTIDE SEQUENCE [LARGE SCALE GENOMIC DNA]</scope>
    <source>
        <strain evidence="1 2">ATCC 64428</strain>
    </source>
</reference>
<accession>A0A0D7AAU0</accession>
<dbReference type="Gene3D" id="1.20.1280.50">
    <property type="match status" value="1"/>
</dbReference>
<dbReference type="AlphaFoldDB" id="A0A0D7AAU0"/>
<evidence type="ECO:0000313" key="2">
    <source>
        <dbReference type="Proteomes" id="UP000054144"/>
    </source>
</evidence>
<keyword evidence="2" id="KW-1185">Reference proteome</keyword>